<evidence type="ECO:0000313" key="5">
    <source>
        <dbReference type="Proteomes" id="UP000242188"/>
    </source>
</evidence>
<keyword evidence="3" id="KW-0333">Golgi apparatus</keyword>
<keyword evidence="3" id="KW-1133">Transmembrane helix</keyword>
<keyword evidence="3" id="KW-0812">Transmembrane</keyword>
<reference evidence="4 5" key="1">
    <citation type="journal article" date="2017" name="Nat. Ecol. Evol.">
        <title>Scallop genome provides insights into evolution of bilaterian karyotype and development.</title>
        <authorList>
            <person name="Wang S."/>
            <person name="Zhang J."/>
            <person name="Jiao W."/>
            <person name="Li J."/>
            <person name="Xun X."/>
            <person name="Sun Y."/>
            <person name="Guo X."/>
            <person name="Huan P."/>
            <person name="Dong B."/>
            <person name="Zhang L."/>
            <person name="Hu X."/>
            <person name="Sun X."/>
            <person name="Wang J."/>
            <person name="Zhao C."/>
            <person name="Wang Y."/>
            <person name="Wang D."/>
            <person name="Huang X."/>
            <person name="Wang R."/>
            <person name="Lv J."/>
            <person name="Li Y."/>
            <person name="Zhang Z."/>
            <person name="Liu B."/>
            <person name="Lu W."/>
            <person name="Hui Y."/>
            <person name="Liang J."/>
            <person name="Zhou Z."/>
            <person name="Hou R."/>
            <person name="Li X."/>
            <person name="Liu Y."/>
            <person name="Li H."/>
            <person name="Ning X."/>
            <person name="Lin Y."/>
            <person name="Zhao L."/>
            <person name="Xing Q."/>
            <person name="Dou J."/>
            <person name="Li Y."/>
            <person name="Mao J."/>
            <person name="Guo H."/>
            <person name="Dou H."/>
            <person name="Li T."/>
            <person name="Mu C."/>
            <person name="Jiang W."/>
            <person name="Fu Q."/>
            <person name="Fu X."/>
            <person name="Miao Y."/>
            <person name="Liu J."/>
            <person name="Yu Q."/>
            <person name="Li R."/>
            <person name="Liao H."/>
            <person name="Li X."/>
            <person name="Kong Y."/>
            <person name="Jiang Z."/>
            <person name="Chourrout D."/>
            <person name="Li R."/>
            <person name="Bao Z."/>
        </authorList>
    </citation>
    <scope>NUCLEOTIDE SEQUENCE [LARGE SCALE GENOMIC DNA]</scope>
    <source>
        <strain evidence="4 5">PY_sf001</strain>
    </source>
</reference>
<comment type="subcellular location">
    <subcellularLocation>
        <location evidence="3">Golgi apparatus</location>
        <location evidence="3">Golgi stack membrane</location>
        <topology evidence="3">Single-pass type II membrane protein</topology>
    </subcellularLocation>
</comment>
<proteinExistence type="inferred from homology"/>
<comment type="caution">
    <text evidence="4">The sequence shown here is derived from an EMBL/GenBank/DDBJ whole genome shotgun (WGS) entry which is preliminary data.</text>
</comment>
<dbReference type="EC" id="2.4.1.-" evidence="3"/>
<dbReference type="AlphaFoldDB" id="A0A210PIU6"/>
<dbReference type="EMBL" id="NEDP02076625">
    <property type="protein sequence ID" value="OWF36405.1"/>
    <property type="molecule type" value="Genomic_DNA"/>
</dbReference>
<keyword evidence="3" id="KW-0472">Membrane</keyword>
<dbReference type="GO" id="GO:0032580">
    <property type="term" value="C:Golgi cisterna membrane"/>
    <property type="evidence" value="ECO:0007669"/>
    <property type="project" value="UniProtKB-SubCell"/>
</dbReference>
<protein>
    <recommendedName>
        <fullName evidence="3">L-Fucosyltransferase</fullName>
        <ecNumber evidence="3">2.4.1.-</ecNumber>
    </recommendedName>
</protein>
<sequence length="365" mass="41815">MPAIKWFPFWRHIPANSKFTVLITCGVVVIVVFTLKLFSELHFAVQRSSARGPSCAEIQQGHDRLMASVEFSGGLGNIMFQYAFLYVTSRAHGYEMVVPSTKELDILKEAFEIDTSSFEKTDWEKDLTARCFDVIEDEWDCAYDPKLVEKSRKNVHYKGYFQSWKYLVTYEDDLRQIFRFRPSILNDAASVLQKTIASRLNSLNSTDVRPVLVGIHVRRGDYLDEKEFVDFGYNIADYGYIEKAMAYFRRKYSNVLFIACSNDVKWVKAGFGTTADVFIVEGNSAATDMAILSLTNHTIMTVGTFGWWISFLTNGHTVYYKYPFRPGSLLGEQFKGNIDTHIYPNWVGLEGDNSNLMNIFTVRSP</sequence>
<keyword evidence="2 3" id="KW-0808">Transferase</keyword>
<dbReference type="PANTHER" id="PTHR11927:SF9">
    <property type="entry name" value="L-FUCOSYLTRANSFERASE"/>
    <property type="match status" value="1"/>
</dbReference>
<evidence type="ECO:0000313" key="4">
    <source>
        <dbReference type="EMBL" id="OWF36405.1"/>
    </source>
</evidence>
<feature type="transmembrane region" description="Helical" evidence="3">
    <location>
        <begin position="20"/>
        <end position="38"/>
    </location>
</feature>
<name>A0A210PIU6_MIZYE</name>
<dbReference type="GO" id="GO:0008107">
    <property type="term" value="F:galactoside 2-alpha-L-fucosyltransferase activity"/>
    <property type="evidence" value="ECO:0007669"/>
    <property type="project" value="InterPro"/>
</dbReference>
<keyword evidence="5" id="KW-1185">Reference proteome</keyword>
<dbReference type="STRING" id="6573.A0A210PIU6"/>
<dbReference type="Proteomes" id="UP000242188">
    <property type="component" value="Unassembled WGS sequence"/>
</dbReference>
<dbReference type="PANTHER" id="PTHR11927">
    <property type="entry name" value="GALACTOSIDE 2-L-FUCOSYLTRANSFERASE"/>
    <property type="match status" value="1"/>
</dbReference>
<dbReference type="GO" id="GO:0005975">
    <property type="term" value="P:carbohydrate metabolic process"/>
    <property type="evidence" value="ECO:0007669"/>
    <property type="project" value="InterPro"/>
</dbReference>
<accession>A0A210PIU6</accession>
<dbReference type="CDD" id="cd11301">
    <property type="entry name" value="Fut1_Fut2_like"/>
    <property type="match status" value="1"/>
</dbReference>
<dbReference type="Pfam" id="PF01531">
    <property type="entry name" value="Glyco_transf_11"/>
    <property type="match status" value="1"/>
</dbReference>
<evidence type="ECO:0000256" key="2">
    <source>
        <dbReference type="ARBA" id="ARBA00022679"/>
    </source>
</evidence>
<dbReference type="UniPathway" id="UPA00378"/>
<keyword evidence="1 3" id="KW-0328">Glycosyltransferase</keyword>
<organism evidence="4 5">
    <name type="scientific">Mizuhopecten yessoensis</name>
    <name type="common">Japanese scallop</name>
    <name type="synonym">Patinopecten yessoensis</name>
    <dbReference type="NCBI Taxonomy" id="6573"/>
    <lineage>
        <taxon>Eukaryota</taxon>
        <taxon>Metazoa</taxon>
        <taxon>Spiralia</taxon>
        <taxon>Lophotrochozoa</taxon>
        <taxon>Mollusca</taxon>
        <taxon>Bivalvia</taxon>
        <taxon>Autobranchia</taxon>
        <taxon>Pteriomorphia</taxon>
        <taxon>Pectinida</taxon>
        <taxon>Pectinoidea</taxon>
        <taxon>Pectinidae</taxon>
        <taxon>Mizuhopecten</taxon>
    </lineage>
</organism>
<keyword evidence="3" id="KW-0325">Glycoprotein</keyword>
<comment type="pathway">
    <text evidence="3">Protein modification; protein glycosylation.</text>
</comment>
<keyword evidence="3" id="KW-0735">Signal-anchor</keyword>
<comment type="similarity">
    <text evidence="3">Belongs to the glycosyltransferase 11 family.</text>
</comment>
<evidence type="ECO:0000256" key="1">
    <source>
        <dbReference type="ARBA" id="ARBA00022676"/>
    </source>
</evidence>
<gene>
    <name evidence="4" type="ORF">KP79_PYT20437</name>
</gene>
<evidence type="ECO:0000256" key="3">
    <source>
        <dbReference type="RuleBase" id="RU363129"/>
    </source>
</evidence>
<dbReference type="OrthoDB" id="3226at2759"/>
<dbReference type="InterPro" id="IPR002516">
    <property type="entry name" value="Glyco_trans_11"/>
</dbReference>